<dbReference type="VEuPathDB" id="FungiDB:AMAG_16526"/>
<feature type="transmembrane region" description="Helical" evidence="1">
    <location>
        <begin position="45"/>
        <end position="66"/>
    </location>
</feature>
<accession>A0A0L0TCM7</accession>
<evidence type="ECO:0000313" key="3">
    <source>
        <dbReference type="Proteomes" id="UP000054350"/>
    </source>
</evidence>
<keyword evidence="3" id="KW-1185">Reference proteome</keyword>
<dbReference type="OrthoDB" id="5538059at2759"/>
<evidence type="ECO:0000256" key="1">
    <source>
        <dbReference type="SAM" id="Phobius"/>
    </source>
</evidence>
<organism evidence="2 3">
    <name type="scientific">Allomyces macrogynus (strain ATCC 38327)</name>
    <name type="common">Allomyces javanicus var. macrogynus</name>
    <dbReference type="NCBI Taxonomy" id="578462"/>
    <lineage>
        <taxon>Eukaryota</taxon>
        <taxon>Fungi</taxon>
        <taxon>Fungi incertae sedis</taxon>
        <taxon>Blastocladiomycota</taxon>
        <taxon>Blastocladiomycetes</taxon>
        <taxon>Blastocladiales</taxon>
        <taxon>Blastocladiaceae</taxon>
        <taxon>Allomyces</taxon>
    </lineage>
</organism>
<keyword evidence="1" id="KW-0812">Transmembrane</keyword>
<keyword evidence="1" id="KW-0472">Membrane</keyword>
<keyword evidence="1" id="KW-1133">Transmembrane helix</keyword>
<reference evidence="3" key="2">
    <citation type="submission" date="2009-11" db="EMBL/GenBank/DDBJ databases">
        <title>The Genome Sequence of Allomyces macrogynus strain ATCC 38327.</title>
        <authorList>
            <consortium name="The Broad Institute Genome Sequencing Platform"/>
            <person name="Russ C."/>
            <person name="Cuomo C."/>
            <person name="Shea T."/>
            <person name="Young S.K."/>
            <person name="Zeng Q."/>
            <person name="Koehrsen M."/>
            <person name="Haas B."/>
            <person name="Borodovsky M."/>
            <person name="Guigo R."/>
            <person name="Alvarado L."/>
            <person name="Berlin A."/>
            <person name="Borenstein D."/>
            <person name="Chen Z."/>
            <person name="Engels R."/>
            <person name="Freedman E."/>
            <person name="Gellesch M."/>
            <person name="Goldberg J."/>
            <person name="Griggs A."/>
            <person name="Gujja S."/>
            <person name="Heiman D."/>
            <person name="Hepburn T."/>
            <person name="Howarth C."/>
            <person name="Jen D."/>
            <person name="Larson L."/>
            <person name="Lewis B."/>
            <person name="Mehta T."/>
            <person name="Park D."/>
            <person name="Pearson M."/>
            <person name="Roberts A."/>
            <person name="Saif S."/>
            <person name="Shenoy N."/>
            <person name="Sisk P."/>
            <person name="Stolte C."/>
            <person name="Sykes S."/>
            <person name="Walk T."/>
            <person name="White J."/>
            <person name="Yandava C."/>
            <person name="Burger G."/>
            <person name="Gray M.W."/>
            <person name="Holland P.W.H."/>
            <person name="King N."/>
            <person name="Lang F.B.F."/>
            <person name="Roger A.J."/>
            <person name="Ruiz-Trillo I."/>
            <person name="Lander E."/>
            <person name="Nusbaum C."/>
        </authorList>
    </citation>
    <scope>NUCLEOTIDE SEQUENCE [LARGE SCALE GENOMIC DNA]</scope>
    <source>
        <strain evidence="3">ATCC 38327</strain>
    </source>
</reference>
<dbReference type="AlphaFoldDB" id="A0A0L0TCM7"/>
<sequence length="303" mass="32872">MPAASDVECQLHNALPDKPAPGNANAQPRKNLAHRVIPASRGARFLCIGTILVVLVLLITFLAFWFSADALFIVPVLRTTIPGKNVDPAQWTRDGTVIRSVPNWIIDMSVENRNKFAMTVEDLAVTAKFATRENRNVLFGKPTAQQSRVTVHVPAKEETDVKIELDVHWDLADHEQANALASLLVLCGISASSLPAALNVPDELPDFSRSTPGIMKWDLDARKVTGFLGLGMTPPPGELVVWDQVHGAASGWGGRVHFPEDWTALAVCPNSIANARTAAAPSEHIVRLANLTMQACEETGKCR</sequence>
<dbReference type="Proteomes" id="UP000054350">
    <property type="component" value="Unassembled WGS sequence"/>
</dbReference>
<dbReference type="EMBL" id="GG745380">
    <property type="protein sequence ID" value="KNE72482.1"/>
    <property type="molecule type" value="Genomic_DNA"/>
</dbReference>
<evidence type="ECO:0000313" key="2">
    <source>
        <dbReference type="EMBL" id="KNE72482.1"/>
    </source>
</evidence>
<name>A0A0L0TCM7_ALLM3</name>
<reference evidence="2 3" key="1">
    <citation type="submission" date="2009-11" db="EMBL/GenBank/DDBJ databases">
        <title>Annotation of Allomyces macrogynus ATCC 38327.</title>
        <authorList>
            <consortium name="The Broad Institute Genome Sequencing Platform"/>
            <person name="Russ C."/>
            <person name="Cuomo C."/>
            <person name="Burger G."/>
            <person name="Gray M.W."/>
            <person name="Holland P.W.H."/>
            <person name="King N."/>
            <person name="Lang F.B.F."/>
            <person name="Roger A.J."/>
            <person name="Ruiz-Trillo I."/>
            <person name="Young S.K."/>
            <person name="Zeng Q."/>
            <person name="Gargeya S."/>
            <person name="Fitzgerald M."/>
            <person name="Haas B."/>
            <person name="Abouelleil A."/>
            <person name="Alvarado L."/>
            <person name="Arachchi H.M."/>
            <person name="Berlin A."/>
            <person name="Chapman S.B."/>
            <person name="Gearin G."/>
            <person name="Goldberg J."/>
            <person name="Griggs A."/>
            <person name="Gujja S."/>
            <person name="Hansen M."/>
            <person name="Heiman D."/>
            <person name="Howarth C."/>
            <person name="Larimer J."/>
            <person name="Lui A."/>
            <person name="MacDonald P.J.P."/>
            <person name="McCowen C."/>
            <person name="Montmayeur A."/>
            <person name="Murphy C."/>
            <person name="Neiman D."/>
            <person name="Pearson M."/>
            <person name="Priest M."/>
            <person name="Roberts A."/>
            <person name="Saif S."/>
            <person name="Shea T."/>
            <person name="Sisk P."/>
            <person name="Stolte C."/>
            <person name="Sykes S."/>
            <person name="Wortman J."/>
            <person name="Nusbaum C."/>
            <person name="Birren B."/>
        </authorList>
    </citation>
    <scope>NUCLEOTIDE SEQUENCE [LARGE SCALE GENOMIC DNA]</scope>
    <source>
        <strain evidence="2 3">ATCC 38327</strain>
    </source>
</reference>
<protein>
    <submittedName>
        <fullName evidence="2">Uncharacterized protein</fullName>
    </submittedName>
</protein>
<proteinExistence type="predicted"/>
<gene>
    <name evidence="2" type="ORF">AMAG_16526</name>
</gene>